<gene>
    <name evidence="2" type="ORF">GMARGA_LOCUS34334</name>
</gene>
<sequence>MGLGDAPKRNRENTLKGSEQSPNIMQPENNMIKIAQTPKENGRMKIPTLQPTQF</sequence>
<dbReference type="Proteomes" id="UP000789901">
    <property type="component" value="Unassembled WGS sequence"/>
</dbReference>
<keyword evidence="3" id="KW-1185">Reference proteome</keyword>
<feature type="compositionally biased region" description="Basic and acidic residues" evidence="1">
    <location>
        <begin position="1"/>
        <end position="14"/>
    </location>
</feature>
<feature type="region of interest" description="Disordered" evidence="1">
    <location>
        <begin position="1"/>
        <end position="30"/>
    </location>
</feature>
<feature type="compositionally biased region" description="Polar residues" evidence="1">
    <location>
        <begin position="15"/>
        <end position="29"/>
    </location>
</feature>
<evidence type="ECO:0000313" key="2">
    <source>
        <dbReference type="EMBL" id="CAG8839185.1"/>
    </source>
</evidence>
<accession>A0ABN7WRR4</accession>
<organism evidence="2 3">
    <name type="scientific">Gigaspora margarita</name>
    <dbReference type="NCBI Taxonomy" id="4874"/>
    <lineage>
        <taxon>Eukaryota</taxon>
        <taxon>Fungi</taxon>
        <taxon>Fungi incertae sedis</taxon>
        <taxon>Mucoromycota</taxon>
        <taxon>Glomeromycotina</taxon>
        <taxon>Glomeromycetes</taxon>
        <taxon>Diversisporales</taxon>
        <taxon>Gigasporaceae</taxon>
        <taxon>Gigaspora</taxon>
    </lineage>
</organism>
<protein>
    <submittedName>
        <fullName evidence="2">6091_t:CDS:1</fullName>
    </submittedName>
</protein>
<proteinExistence type="predicted"/>
<evidence type="ECO:0000313" key="3">
    <source>
        <dbReference type="Proteomes" id="UP000789901"/>
    </source>
</evidence>
<name>A0ABN7WRR4_GIGMA</name>
<reference evidence="2 3" key="1">
    <citation type="submission" date="2021-06" db="EMBL/GenBank/DDBJ databases">
        <authorList>
            <person name="Kallberg Y."/>
            <person name="Tangrot J."/>
            <person name="Rosling A."/>
        </authorList>
    </citation>
    <scope>NUCLEOTIDE SEQUENCE [LARGE SCALE GENOMIC DNA]</scope>
    <source>
        <strain evidence="2 3">120-4 pot B 10/14</strain>
    </source>
</reference>
<dbReference type="EMBL" id="CAJVQB010059914">
    <property type="protein sequence ID" value="CAG8839185.1"/>
    <property type="molecule type" value="Genomic_DNA"/>
</dbReference>
<comment type="caution">
    <text evidence="2">The sequence shown here is derived from an EMBL/GenBank/DDBJ whole genome shotgun (WGS) entry which is preliminary data.</text>
</comment>
<evidence type="ECO:0000256" key="1">
    <source>
        <dbReference type="SAM" id="MobiDB-lite"/>
    </source>
</evidence>